<organism evidence="5 6">
    <name type="scientific">Gymnopilus dilepis</name>
    <dbReference type="NCBI Taxonomy" id="231916"/>
    <lineage>
        <taxon>Eukaryota</taxon>
        <taxon>Fungi</taxon>
        <taxon>Dikarya</taxon>
        <taxon>Basidiomycota</taxon>
        <taxon>Agaricomycotina</taxon>
        <taxon>Agaricomycetes</taxon>
        <taxon>Agaricomycetidae</taxon>
        <taxon>Agaricales</taxon>
        <taxon>Agaricineae</taxon>
        <taxon>Hymenogastraceae</taxon>
        <taxon>Gymnopilus</taxon>
    </lineage>
</organism>
<evidence type="ECO:0000256" key="1">
    <source>
        <dbReference type="ARBA" id="ARBA00022737"/>
    </source>
</evidence>
<dbReference type="GO" id="GO:0005634">
    <property type="term" value="C:nucleus"/>
    <property type="evidence" value="ECO:0007669"/>
    <property type="project" value="TreeGrafter"/>
</dbReference>
<reference evidence="5 6" key="1">
    <citation type="journal article" date="2018" name="Evol. Lett.">
        <title>Horizontal gene cluster transfer increased hallucinogenic mushroom diversity.</title>
        <authorList>
            <person name="Reynolds H.T."/>
            <person name="Vijayakumar V."/>
            <person name="Gluck-Thaler E."/>
            <person name="Korotkin H.B."/>
            <person name="Matheny P.B."/>
            <person name="Slot J.C."/>
        </authorList>
    </citation>
    <scope>NUCLEOTIDE SEQUENCE [LARGE SCALE GENOMIC DNA]</scope>
    <source>
        <strain evidence="5 6">SRW20</strain>
    </source>
</reference>
<dbReference type="InParanoid" id="A0A409Y035"/>
<evidence type="ECO:0000256" key="2">
    <source>
        <dbReference type="ARBA" id="ARBA00023043"/>
    </source>
</evidence>
<dbReference type="SUPFAM" id="SSF48403">
    <property type="entry name" value="Ankyrin repeat"/>
    <property type="match status" value="1"/>
</dbReference>
<feature type="region of interest" description="Disordered" evidence="4">
    <location>
        <begin position="200"/>
        <end position="223"/>
    </location>
</feature>
<dbReference type="SMART" id="SM00248">
    <property type="entry name" value="ANK"/>
    <property type="match status" value="3"/>
</dbReference>
<comment type="caution">
    <text evidence="5">The sequence shown here is derived from an EMBL/GenBank/DDBJ whole genome shotgun (WGS) entry which is preliminary data.</text>
</comment>
<protein>
    <submittedName>
        <fullName evidence="5">Uncharacterized protein</fullName>
    </submittedName>
</protein>
<feature type="compositionally biased region" description="Basic and acidic residues" evidence="4">
    <location>
        <begin position="203"/>
        <end position="217"/>
    </location>
</feature>
<dbReference type="STRING" id="231916.A0A409Y035"/>
<dbReference type="InterPro" id="IPR036770">
    <property type="entry name" value="Ankyrin_rpt-contain_sf"/>
</dbReference>
<dbReference type="Gene3D" id="1.25.40.20">
    <property type="entry name" value="Ankyrin repeat-containing domain"/>
    <property type="match status" value="2"/>
</dbReference>
<gene>
    <name evidence="5" type="ORF">CVT26_005046</name>
</gene>
<dbReference type="InterPro" id="IPR002110">
    <property type="entry name" value="Ankyrin_rpt"/>
</dbReference>
<evidence type="ECO:0000256" key="3">
    <source>
        <dbReference type="PROSITE-ProRule" id="PRU00023"/>
    </source>
</evidence>
<dbReference type="PANTHER" id="PTHR24124">
    <property type="entry name" value="ANKYRIN REPEAT FAMILY A"/>
    <property type="match status" value="1"/>
</dbReference>
<feature type="repeat" description="ANK" evidence="3">
    <location>
        <begin position="1"/>
        <end position="19"/>
    </location>
</feature>
<dbReference type="EMBL" id="NHYE01001377">
    <property type="protein sequence ID" value="PPQ96359.1"/>
    <property type="molecule type" value="Genomic_DNA"/>
</dbReference>
<evidence type="ECO:0000256" key="4">
    <source>
        <dbReference type="SAM" id="MobiDB-lite"/>
    </source>
</evidence>
<dbReference type="PROSITE" id="PS50088">
    <property type="entry name" value="ANK_REPEAT"/>
    <property type="match status" value="1"/>
</dbReference>
<sequence>MDVIQALLSRGADINAQDENWQTALHYTSSLGLSEIVEGVLFDPESNISRKIDVNIRNWDGKTALQLALERSDLKAFLLLLRFENLQIEHEMEPIIPTILSLAERSTWFAGDKESGLAHVMVAIRDLLLRGIDVNARDGHGMTALHWACSLGLHPVVELLLSYPEIDVNQKTDHYGAVPLRHVSPKNYDTMFSLFQKAGKGPADLKRAAESQSEKDGSKRRRL</sequence>
<dbReference type="Proteomes" id="UP000284706">
    <property type="component" value="Unassembled WGS sequence"/>
</dbReference>
<keyword evidence="1" id="KW-0677">Repeat</keyword>
<dbReference type="OrthoDB" id="194358at2759"/>
<keyword evidence="2 3" id="KW-0040">ANK repeat</keyword>
<dbReference type="Pfam" id="PF12796">
    <property type="entry name" value="Ank_2"/>
    <property type="match status" value="2"/>
</dbReference>
<dbReference type="AlphaFoldDB" id="A0A409Y035"/>
<dbReference type="PANTHER" id="PTHR24124:SF14">
    <property type="entry name" value="CHROMOSOME UNDETERMINED SCAFFOLD_25, WHOLE GENOME SHOTGUN SEQUENCE"/>
    <property type="match status" value="1"/>
</dbReference>
<dbReference type="GO" id="GO:0010468">
    <property type="term" value="P:regulation of gene expression"/>
    <property type="evidence" value="ECO:0007669"/>
    <property type="project" value="TreeGrafter"/>
</dbReference>
<name>A0A409Y035_9AGAR</name>
<evidence type="ECO:0000313" key="5">
    <source>
        <dbReference type="EMBL" id="PPQ96359.1"/>
    </source>
</evidence>
<proteinExistence type="predicted"/>
<accession>A0A409Y035</accession>
<evidence type="ECO:0000313" key="6">
    <source>
        <dbReference type="Proteomes" id="UP000284706"/>
    </source>
</evidence>
<keyword evidence="6" id="KW-1185">Reference proteome</keyword>